<dbReference type="AlphaFoldDB" id="A0AAN7W2X8"/>
<evidence type="ECO:0000256" key="3">
    <source>
        <dbReference type="ARBA" id="ARBA00031834"/>
    </source>
</evidence>
<dbReference type="GO" id="GO:0005525">
    <property type="term" value="F:GTP binding"/>
    <property type="evidence" value="ECO:0007669"/>
    <property type="project" value="InterPro"/>
</dbReference>
<dbReference type="EMBL" id="JAWIZZ010000045">
    <property type="protein sequence ID" value="KAK5780036.1"/>
    <property type="molecule type" value="Genomic_DNA"/>
</dbReference>
<dbReference type="Gene3D" id="3.40.50.300">
    <property type="entry name" value="P-loop containing nucleotide triphosphate hydrolases"/>
    <property type="match status" value="1"/>
</dbReference>
<dbReference type="InterPro" id="IPR030378">
    <property type="entry name" value="G_CP_dom"/>
</dbReference>
<gene>
    <name evidence="5" type="ORF">RI543_002576</name>
</gene>
<dbReference type="GO" id="GO:0042254">
    <property type="term" value="P:ribosome biogenesis"/>
    <property type="evidence" value="ECO:0007669"/>
    <property type="project" value="UniProtKB-ARBA"/>
</dbReference>
<sequence>MCSLLRLAWIYKQRVVCWNSPICRYINCNSCGVELQNTNADKRGYYLIPKDKIKRDSIQDIKYLLFSQDIQNFHELHNQGIDTIENSITTAADVRNPLNSPLICKRCSDLLYQNKYDINDFKGVSLSSILQKIPRHSRLVLMSPLNEFPFHIDKKLLLDKNYNPTLVLTKSDQIISKKFLLPTVLPKFFQYFFKTNLDIKNSISIVGISTVKKWNIANLLSMLGKESYLVGNANVGKSTLINSLLKDYFGFKMHYDQKGKLTKPKNVDTIVDHNINSFLRSQRAGVSYVPNMTQAVQPYQINNKIIYDMPGYSTLLHSDNSDSPECDQNLEILINKSWLQRIRKTELTNYKRVKNKPYSSFSGTENGSVYTVGGIFYLKAPPNTINKITKYIPGEPKVFKNIDKALEVFQTCLSSESSSPHPLSKYCGILPTLCRKDAFVRHILPPFQGSIEIVIKDIGYILLRPTGKYKYNGVYEIWVPKGIDVCIREPLEKILESYSEFLNQKKSSNYFSSQKRPLVSSTYPMSFEEKEPLQRMKQMYIERTSHDLLNQRYIKEDPMTIVSHLHSIPPNLYWYYKW</sequence>
<feature type="domain" description="CP-type G" evidence="4">
    <location>
        <begin position="127"/>
        <end position="315"/>
    </location>
</feature>
<dbReference type="InterPro" id="IPR006073">
    <property type="entry name" value="GTP-bd"/>
</dbReference>
<dbReference type="Pfam" id="PF01926">
    <property type="entry name" value="MMR_HSR1"/>
    <property type="match status" value="1"/>
</dbReference>
<accession>A0AAN7W2X8</accession>
<dbReference type="Proteomes" id="UP001306508">
    <property type="component" value="Unassembled WGS sequence"/>
</dbReference>
<organism evidence="5 6">
    <name type="scientific">Arxiozyma heterogenica</name>
    <dbReference type="NCBI Taxonomy" id="278026"/>
    <lineage>
        <taxon>Eukaryota</taxon>
        <taxon>Fungi</taxon>
        <taxon>Dikarya</taxon>
        <taxon>Ascomycota</taxon>
        <taxon>Saccharomycotina</taxon>
        <taxon>Saccharomycetes</taxon>
        <taxon>Saccharomycetales</taxon>
        <taxon>Saccharomycetaceae</taxon>
        <taxon>Arxiozyma</taxon>
    </lineage>
</organism>
<dbReference type="InterPro" id="IPR027417">
    <property type="entry name" value="P-loop_NTPase"/>
</dbReference>
<name>A0AAN7W2X8_9SACH</name>
<dbReference type="PANTHER" id="PTHR46434">
    <property type="entry name" value="GENETIC INTERACTOR OF PROHIBITINS 3, MITOCHONDRIAL"/>
    <property type="match status" value="1"/>
</dbReference>
<dbReference type="PANTHER" id="PTHR46434:SF1">
    <property type="entry name" value="GENETIC INTERACTOR OF PROHIBITINS 3, MITOCHONDRIAL"/>
    <property type="match status" value="1"/>
</dbReference>
<dbReference type="InterPro" id="IPR050896">
    <property type="entry name" value="Mito_lipid_metab_GTPase"/>
</dbReference>
<dbReference type="SUPFAM" id="SSF52540">
    <property type="entry name" value="P-loop containing nucleoside triphosphate hydrolases"/>
    <property type="match status" value="1"/>
</dbReference>
<keyword evidence="2" id="KW-0809">Transit peptide</keyword>
<evidence type="ECO:0000256" key="1">
    <source>
        <dbReference type="ARBA" id="ARBA00018901"/>
    </source>
</evidence>
<proteinExistence type="predicted"/>
<dbReference type="GO" id="GO:0005739">
    <property type="term" value="C:mitochondrion"/>
    <property type="evidence" value="ECO:0007669"/>
    <property type="project" value="TreeGrafter"/>
</dbReference>
<reference evidence="6" key="1">
    <citation type="submission" date="2023-07" db="EMBL/GenBank/DDBJ databases">
        <title>A draft genome of Kazachstania heterogenica Y-27499.</title>
        <authorList>
            <person name="Donic C."/>
            <person name="Kralova J.S."/>
            <person name="Fidel L."/>
            <person name="Ben-Dor S."/>
            <person name="Jung S."/>
        </authorList>
    </citation>
    <scope>NUCLEOTIDE SEQUENCE [LARGE SCALE GENOMIC DNA]</scope>
    <source>
        <strain evidence="6">Y27499</strain>
    </source>
</reference>
<protein>
    <recommendedName>
        <fullName evidence="1">Genetic interactor of prohibitins 3, mitochondrial</fullName>
    </recommendedName>
    <alternativeName>
        <fullName evidence="3">Found in mitochondrial proteome protein 38</fullName>
    </alternativeName>
</protein>
<comment type="caution">
    <text evidence="5">The sequence shown here is derived from an EMBL/GenBank/DDBJ whole genome shotgun (WGS) entry which is preliminary data.</text>
</comment>
<dbReference type="PROSITE" id="PS51721">
    <property type="entry name" value="G_CP"/>
    <property type="match status" value="1"/>
</dbReference>
<evidence type="ECO:0000313" key="6">
    <source>
        <dbReference type="Proteomes" id="UP001306508"/>
    </source>
</evidence>
<evidence type="ECO:0000256" key="2">
    <source>
        <dbReference type="ARBA" id="ARBA00022946"/>
    </source>
</evidence>
<evidence type="ECO:0000313" key="5">
    <source>
        <dbReference type="EMBL" id="KAK5780036.1"/>
    </source>
</evidence>
<keyword evidence="6" id="KW-1185">Reference proteome</keyword>
<evidence type="ECO:0000259" key="4">
    <source>
        <dbReference type="PROSITE" id="PS51721"/>
    </source>
</evidence>